<feature type="non-terminal residue" evidence="1">
    <location>
        <position position="57"/>
    </location>
</feature>
<reference evidence="1" key="1">
    <citation type="submission" date="2021-06" db="EMBL/GenBank/DDBJ databases">
        <authorList>
            <person name="Kallberg Y."/>
            <person name="Tangrot J."/>
            <person name="Rosling A."/>
        </authorList>
    </citation>
    <scope>NUCLEOTIDE SEQUENCE</scope>
    <source>
        <strain evidence="1">MA461A</strain>
    </source>
</reference>
<proteinExistence type="predicted"/>
<dbReference type="Proteomes" id="UP000789920">
    <property type="component" value="Unassembled WGS sequence"/>
</dbReference>
<dbReference type="EMBL" id="CAJVQC010125706">
    <property type="protein sequence ID" value="CAG8840093.1"/>
    <property type="molecule type" value="Genomic_DNA"/>
</dbReference>
<evidence type="ECO:0000313" key="1">
    <source>
        <dbReference type="EMBL" id="CAG8840093.1"/>
    </source>
</evidence>
<keyword evidence="2" id="KW-1185">Reference proteome</keyword>
<protein>
    <submittedName>
        <fullName evidence="1">35960_t:CDS:1</fullName>
    </submittedName>
</protein>
<name>A0ACA9SIX0_9GLOM</name>
<evidence type="ECO:0000313" key="2">
    <source>
        <dbReference type="Proteomes" id="UP000789920"/>
    </source>
</evidence>
<comment type="caution">
    <text evidence="1">The sequence shown here is derived from an EMBL/GenBank/DDBJ whole genome shotgun (WGS) entry which is preliminary data.</text>
</comment>
<sequence>GKFILHNNKNYVHVNNISFSNQQKLLLNSVNILWKTETSNEASKSISIKKIAARVDA</sequence>
<feature type="non-terminal residue" evidence="1">
    <location>
        <position position="1"/>
    </location>
</feature>
<accession>A0ACA9SIX0</accession>
<organism evidence="1 2">
    <name type="scientific">Racocetra persica</name>
    <dbReference type="NCBI Taxonomy" id="160502"/>
    <lineage>
        <taxon>Eukaryota</taxon>
        <taxon>Fungi</taxon>
        <taxon>Fungi incertae sedis</taxon>
        <taxon>Mucoromycota</taxon>
        <taxon>Glomeromycotina</taxon>
        <taxon>Glomeromycetes</taxon>
        <taxon>Diversisporales</taxon>
        <taxon>Gigasporaceae</taxon>
        <taxon>Racocetra</taxon>
    </lineage>
</organism>
<gene>
    <name evidence="1" type="ORF">RPERSI_LOCUS31299</name>
</gene>